<keyword evidence="1" id="KW-0812">Transmembrane</keyword>
<evidence type="ECO:0000313" key="2">
    <source>
        <dbReference type="EMBL" id="PWF43088.1"/>
    </source>
</evidence>
<evidence type="ECO:0000313" key="3">
    <source>
        <dbReference type="Proteomes" id="UP000241421"/>
    </source>
</evidence>
<dbReference type="AlphaFoldDB" id="A0A2U2HFH6"/>
<dbReference type="InterPro" id="IPR021359">
    <property type="entry name" value="DUF2812"/>
</dbReference>
<evidence type="ECO:0000256" key="1">
    <source>
        <dbReference type="SAM" id="Phobius"/>
    </source>
</evidence>
<organism evidence="2 3">
    <name type="scientific">Massilia glaciei</name>
    <dbReference type="NCBI Taxonomy" id="1524097"/>
    <lineage>
        <taxon>Bacteria</taxon>
        <taxon>Pseudomonadati</taxon>
        <taxon>Pseudomonadota</taxon>
        <taxon>Betaproteobacteria</taxon>
        <taxon>Burkholderiales</taxon>
        <taxon>Oxalobacteraceae</taxon>
        <taxon>Telluria group</taxon>
        <taxon>Massilia</taxon>
    </lineage>
</organism>
<feature type="transmembrane region" description="Helical" evidence="1">
    <location>
        <begin position="145"/>
        <end position="166"/>
    </location>
</feature>
<dbReference type="Pfam" id="PF11193">
    <property type="entry name" value="DUF2812"/>
    <property type="match status" value="1"/>
</dbReference>
<dbReference type="Proteomes" id="UP000241421">
    <property type="component" value="Unassembled WGS sequence"/>
</dbReference>
<dbReference type="RefSeq" id="WP_106759448.1">
    <property type="nucleotide sequence ID" value="NZ_PXWF02000287.1"/>
</dbReference>
<gene>
    <name evidence="2" type="ORF">C7C56_021790</name>
</gene>
<keyword evidence="1" id="KW-0472">Membrane</keyword>
<sequence length="180" mass="20287">MSGNTVTIFRFFWPDQDLQQEQWLREMARQGLHLQGFNILSRWTFRKGPAADVAYRIDFPGAPVKADYRQLMQDAGWELALGYSGWEYWRKAVVDGKAPEIFTDTASKTKRFERVLAALLMSALPMMVAIVVVDKEKMLAQLSWQFLALAGAAAALWIPLIGYSCVRLARRIGQAGAAQS</sequence>
<comment type="caution">
    <text evidence="2">The sequence shown here is derived from an EMBL/GenBank/DDBJ whole genome shotgun (WGS) entry which is preliminary data.</text>
</comment>
<proteinExistence type="predicted"/>
<keyword evidence="1" id="KW-1133">Transmembrane helix</keyword>
<protein>
    <submittedName>
        <fullName evidence="2">DUF2812 domain-containing protein</fullName>
    </submittedName>
</protein>
<accession>A0A2U2HFH6</accession>
<name>A0A2U2HFH6_9BURK</name>
<reference evidence="2 3" key="1">
    <citation type="submission" date="2018-04" db="EMBL/GenBank/DDBJ databases">
        <title>Massilia violaceinigra sp. nov., a novel purple-pigmented bacterium isolated from Tianshan glacier, Xinjiang, China.</title>
        <authorList>
            <person name="Wang H."/>
        </authorList>
    </citation>
    <scope>NUCLEOTIDE SEQUENCE [LARGE SCALE GENOMIC DNA]</scope>
    <source>
        <strain evidence="2 3">B448-2</strain>
    </source>
</reference>
<feature type="transmembrane region" description="Helical" evidence="1">
    <location>
        <begin position="115"/>
        <end position="133"/>
    </location>
</feature>
<dbReference type="EMBL" id="PXWF02000287">
    <property type="protein sequence ID" value="PWF43088.1"/>
    <property type="molecule type" value="Genomic_DNA"/>
</dbReference>
<keyword evidence="3" id="KW-1185">Reference proteome</keyword>
<dbReference type="OrthoDB" id="8757095at2"/>